<comment type="caution">
    <text evidence="18">The sequence shown here is derived from an EMBL/GenBank/DDBJ whole genome shotgun (WGS) entry which is preliminary data.</text>
</comment>
<dbReference type="PROSITE" id="PS51292">
    <property type="entry name" value="ZF_RING_CH"/>
    <property type="match status" value="1"/>
</dbReference>
<evidence type="ECO:0000256" key="12">
    <source>
        <dbReference type="ARBA" id="ARBA00023136"/>
    </source>
</evidence>
<dbReference type="EMBL" id="JAPEVG010000018">
    <property type="protein sequence ID" value="KAJ8496047.1"/>
    <property type="molecule type" value="Genomic_DNA"/>
</dbReference>
<dbReference type="PANTHER" id="PTHR13145">
    <property type="entry name" value="SSM4 PROTEIN"/>
    <property type="match status" value="1"/>
</dbReference>
<keyword evidence="7" id="KW-0479">Metal-binding</keyword>
<dbReference type="Pfam" id="PF23113">
    <property type="entry name" value="MARCHF6_C"/>
    <property type="match status" value="1"/>
</dbReference>
<dbReference type="EC" id="2.3.2.27" evidence="4"/>
<sequence length="1530" mass="170595">MLEEPDTCRICSAPAEPDQPLFHPCKCSGTIRYIHQDCLTEWLAHSKKKTCDVCKYPYSFTKVYSKDMPERLPFFLILRQFSLQLLSAVVFGLRTILVASIWLAALPWVTIWTWRMYFSMGNHVAWWISALKRPEHEPDLFDDISSNATTVNLTSTDPQSPPPTGFLTHPRVLQVSSDIVAGQIIASMIVIAFVAIFLLREWITQNARPGIFEDGDVPAEAEVQDGVQPLPEVAIPAPEIHDQAPVPVVPPVVEEPPRHNAAHDAAGYDGVHREDMGPRGKAKKPRTKGDVSTSGDAQEPGSSRHARPRNKGHPTGRAEKMKRNGVPARRPSRTVRRTLLDARDDDESEYERFLRAKELEFRRLRYVRGIPPRPDRAQSEPGPSKQSESEDFSAERRRSSFSKSSLPALVEFTFTVPTTSASPPSEEPSSETGAGVGPASPRPNGYGEPPARNPFARRSSPPLGSSTEDERDLTPTYPAPGPSSSSRAMDFMFEPSGSSSSASYLRPSPSSSTGVPLGLRRPPLPTVTLPPSPAIASSSASAAHSRKHTPLASPSLATYRAPEELDAGGSSVHDDYFEEREKDRETEKEREREHEREQWDEDFTDEELEEAERRYFRNLQERRRVVDEERQAEAQREREEREAMADVEQDGEVDDEADDVRWTDEEIVVEEEDEEDDAAGRGGEAARLGAEVDVVPDAGAGAPGAMPPPPPPDELENDINIEDDMDGALEAIGLRGPIYGVLQNAILMTLILDITIALGIWLPFTIGKSTALLSLNPRRAMQILHLPLRLIRLVTDPVVDTVLLVLSRLVVPPLVTLGQLVLASCFNAVSSFAGPERAEKVAGVAAAVYDQGMELATKILGGSSAPVASQAASSDNASSYLYKLLEEDTTVMRIAEPYFAPIGHNVRQWSASGKETWIELAMGDDRQDRIFAVLLGYAVVGLLLAIYLNILTVGTMRSAGRAVRSAIRQQLLVVKVAAFIIIELIIFPLGCGMMLDICSVWMFPHGTFRSRAAFLLFAPLRATFYHWVLGTMFMYQFAVLLSGCRGIMRPGAMWFIKDPQDQNFHPIRDILERPTLVQLRKLLLSAAMYGVVVASGVATLSGILRLFRGTIMPFRWKIREPLSEVPIDLIFIQLVLPYTMDYFRPRKALRRFGTFIWKYLARQLRLSSYMFGGRFASEEYTPKHWSWRSLLNDDGMQMDDAEAVHDGTFRRVPNSDNVALVKDSPATVEVDEEGMPVDANGIKLILAQNAEADKARRSVKDDYTVVYIPPHFKYRVIIFLLGIWTVGSMMLATLLAGPILLGRGVFRLFLPYEVHDGYSFIVGFYLLWACWLVGAALDRIIIPTLLGLTVELYIMQPFKHTLRPLVEPRIRMVDMWALGLLYGKIIIRSLRTHHPGHERLRGIDRVIRSGWTHMDPMRTTIEVIAPITAGLLGMILLPAVSLWVVMQFVKLPLEGDFLFVHVYPGLFTLAGLGQAAWALSKVTKSWSQTIRDKEFLVEMRLRNLEEQEQDAGRDGKDGVRQGTVEGDEDP</sequence>
<feature type="compositionally biased region" description="Low complexity" evidence="14">
    <location>
        <begin position="495"/>
        <end position="521"/>
    </location>
</feature>
<feature type="transmembrane region" description="Helical" evidence="15">
    <location>
        <begin position="930"/>
        <end position="951"/>
    </location>
</feature>
<feature type="compositionally biased region" description="Basic and acidic residues" evidence="14">
    <location>
        <begin position="572"/>
        <end position="597"/>
    </location>
</feature>
<evidence type="ECO:0000259" key="16">
    <source>
        <dbReference type="PROSITE" id="PS50089"/>
    </source>
</evidence>
<feature type="compositionally biased region" description="Basic residues" evidence="14">
    <location>
        <begin position="304"/>
        <end position="314"/>
    </location>
</feature>
<accession>A0AAD7U2A0</accession>
<keyword evidence="8 13" id="KW-0863">Zinc-finger</keyword>
<feature type="domain" description="RING-CH-type" evidence="17">
    <location>
        <begin position="1"/>
        <end position="61"/>
    </location>
</feature>
<dbReference type="InterPro" id="IPR013083">
    <property type="entry name" value="Znf_RING/FYVE/PHD"/>
</dbReference>
<dbReference type="GO" id="GO:0005789">
    <property type="term" value="C:endoplasmic reticulum membrane"/>
    <property type="evidence" value="ECO:0007669"/>
    <property type="project" value="TreeGrafter"/>
</dbReference>
<evidence type="ECO:0000256" key="14">
    <source>
        <dbReference type="SAM" id="MobiDB-lite"/>
    </source>
</evidence>
<feature type="compositionally biased region" description="Basic and acidic residues" evidence="14">
    <location>
        <begin position="622"/>
        <end position="644"/>
    </location>
</feature>
<gene>
    <name evidence="18" type="ORF">ONZ51_g1365</name>
</gene>
<evidence type="ECO:0000313" key="19">
    <source>
        <dbReference type="Proteomes" id="UP001215151"/>
    </source>
</evidence>
<protein>
    <recommendedName>
        <fullName evidence="4">RING-type E3 ubiquitin transferase</fullName>
        <ecNumber evidence="4">2.3.2.27</ecNumber>
    </recommendedName>
</protein>
<dbReference type="SUPFAM" id="SSF57850">
    <property type="entry name" value="RING/U-box"/>
    <property type="match status" value="1"/>
</dbReference>
<evidence type="ECO:0000256" key="6">
    <source>
        <dbReference type="ARBA" id="ARBA00022692"/>
    </source>
</evidence>
<keyword evidence="6 15" id="KW-0812">Transmembrane</keyword>
<evidence type="ECO:0000256" key="15">
    <source>
        <dbReference type="SAM" id="Phobius"/>
    </source>
</evidence>
<evidence type="ECO:0000256" key="3">
    <source>
        <dbReference type="ARBA" id="ARBA00004906"/>
    </source>
</evidence>
<evidence type="ECO:0000256" key="8">
    <source>
        <dbReference type="ARBA" id="ARBA00022771"/>
    </source>
</evidence>
<evidence type="ECO:0000256" key="7">
    <source>
        <dbReference type="ARBA" id="ARBA00022723"/>
    </source>
</evidence>
<dbReference type="GO" id="GO:0061630">
    <property type="term" value="F:ubiquitin protein ligase activity"/>
    <property type="evidence" value="ECO:0007669"/>
    <property type="project" value="UniProtKB-EC"/>
</dbReference>
<comment type="subcellular location">
    <subcellularLocation>
        <location evidence="2">Membrane</location>
        <topology evidence="2">Multi-pass membrane protein</topology>
    </subcellularLocation>
</comment>
<dbReference type="PROSITE" id="PS50089">
    <property type="entry name" value="ZF_RING_2"/>
    <property type="match status" value="1"/>
</dbReference>
<feature type="transmembrane region" description="Helical" evidence="15">
    <location>
        <begin position="1276"/>
        <end position="1297"/>
    </location>
</feature>
<dbReference type="Pfam" id="PF12906">
    <property type="entry name" value="RINGv"/>
    <property type="match status" value="1"/>
</dbReference>
<evidence type="ECO:0000256" key="2">
    <source>
        <dbReference type="ARBA" id="ARBA00004141"/>
    </source>
</evidence>
<evidence type="ECO:0000256" key="13">
    <source>
        <dbReference type="PROSITE-ProRule" id="PRU00175"/>
    </source>
</evidence>
<name>A0AAD7U2A0_9APHY</name>
<dbReference type="InterPro" id="IPR001841">
    <property type="entry name" value="Znf_RING"/>
</dbReference>
<feature type="compositionally biased region" description="Acidic residues" evidence="14">
    <location>
        <begin position="645"/>
        <end position="658"/>
    </location>
</feature>
<feature type="transmembrane region" description="Helical" evidence="15">
    <location>
        <begin position="1082"/>
        <end position="1105"/>
    </location>
</feature>
<feature type="transmembrane region" description="Helical" evidence="15">
    <location>
        <begin position="1458"/>
        <end position="1479"/>
    </location>
</feature>
<organism evidence="18 19">
    <name type="scientific">Trametes cubensis</name>
    <dbReference type="NCBI Taxonomy" id="1111947"/>
    <lineage>
        <taxon>Eukaryota</taxon>
        <taxon>Fungi</taxon>
        <taxon>Dikarya</taxon>
        <taxon>Basidiomycota</taxon>
        <taxon>Agaricomycotina</taxon>
        <taxon>Agaricomycetes</taxon>
        <taxon>Polyporales</taxon>
        <taxon>Polyporaceae</taxon>
        <taxon>Trametes</taxon>
    </lineage>
</organism>
<feature type="region of interest" description="Disordered" evidence="14">
    <location>
        <begin position="1506"/>
        <end position="1530"/>
    </location>
</feature>
<evidence type="ECO:0000256" key="10">
    <source>
        <dbReference type="ARBA" id="ARBA00022833"/>
    </source>
</evidence>
<dbReference type="InterPro" id="IPR011016">
    <property type="entry name" value="Znf_RING-CH"/>
</dbReference>
<feature type="compositionally biased region" description="Basic and acidic residues" evidence="14">
    <location>
        <begin position="350"/>
        <end position="363"/>
    </location>
</feature>
<evidence type="ECO:0000256" key="9">
    <source>
        <dbReference type="ARBA" id="ARBA00022786"/>
    </source>
</evidence>
<feature type="compositionally biased region" description="Low complexity" evidence="14">
    <location>
        <begin position="534"/>
        <end position="543"/>
    </location>
</feature>
<comment type="pathway">
    <text evidence="3">Protein modification; protein ubiquitination.</text>
</comment>
<dbReference type="Gene3D" id="3.30.40.10">
    <property type="entry name" value="Zinc/RING finger domain, C3HC4 (zinc finger)"/>
    <property type="match status" value="1"/>
</dbReference>
<dbReference type="CDD" id="cd16702">
    <property type="entry name" value="RING_CH-C4HC3_MARCH6"/>
    <property type="match status" value="1"/>
</dbReference>
<reference evidence="18" key="1">
    <citation type="submission" date="2022-11" db="EMBL/GenBank/DDBJ databases">
        <title>Genome Sequence of Cubamyces cubensis.</title>
        <authorList>
            <person name="Buettner E."/>
        </authorList>
    </citation>
    <scope>NUCLEOTIDE SEQUENCE</scope>
    <source>
        <strain evidence="18">MPL-01</strain>
    </source>
</reference>
<feature type="transmembrane region" description="Helical" evidence="15">
    <location>
        <begin position="179"/>
        <end position="199"/>
    </location>
</feature>
<dbReference type="GO" id="GO:0008270">
    <property type="term" value="F:zinc ion binding"/>
    <property type="evidence" value="ECO:0007669"/>
    <property type="project" value="UniProtKB-KW"/>
</dbReference>
<keyword evidence="12 15" id="KW-0472">Membrane</keyword>
<dbReference type="FunFam" id="3.30.40.10:FF:000287">
    <property type="entry name" value="RING finger membrane protein"/>
    <property type="match status" value="1"/>
</dbReference>
<dbReference type="SMART" id="SM00744">
    <property type="entry name" value="RINGv"/>
    <property type="match status" value="1"/>
</dbReference>
<proteinExistence type="predicted"/>
<keyword evidence="19" id="KW-1185">Reference proteome</keyword>
<evidence type="ECO:0000259" key="17">
    <source>
        <dbReference type="PROSITE" id="PS51292"/>
    </source>
</evidence>
<keyword evidence="9" id="KW-0833">Ubl conjugation pathway</keyword>
<feature type="domain" description="RING-type" evidence="16">
    <location>
        <begin position="8"/>
        <end position="55"/>
    </location>
</feature>
<evidence type="ECO:0000256" key="4">
    <source>
        <dbReference type="ARBA" id="ARBA00012483"/>
    </source>
</evidence>
<evidence type="ECO:0000256" key="5">
    <source>
        <dbReference type="ARBA" id="ARBA00022679"/>
    </source>
</evidence>
<feature type="region of interest" description="Disordered" evidence="14">
    <location>
        <begin position="248"/>
        <end position="604"/>
    </location>
</feature>
<keyword evidence="10" id="KW-0862">Zinc</keyword>
<keyword evidence="11 15" id="KW-1133">Transmembrane helix</keyword>
<dbReference type="InterPro" id="IPR056521">
    <property type="entry name" value="MARCHF6-like_C"/>
</dbReference>
<dbReference type="PANTHER" id="PTHR13145:SF0">
    <property type="entry name" value="E3 UBIQUITIN-PROTEIN LIGASE MARCHF6"/>
    <property type="match status" value="1"/>
</dbReference>
<evidence type="ECO:0000256" key="11">
    <source>
        <dbReference type="ARBA" id="ARBA00022989"/>
    </source>
</evidence>
<feature type="compositionally biased region" description="Pro residues" evidence="14">
    <location>
        <begin position="522"/>
        <end position="533"/>
    </location>
</feature>
<feature type="compositionally biased region" description="Basic and acidic residues" evidence="14">
    <location>
        <begin position="1506"/>
        <end position="1519"/>
    </location>
</feature>
<feature type="transmembrane region" description="Helical" evidence="15">
    <location>
        <begin position="745"/>
        <end position="764"/>
    </location>
</feature>
<dbReference type="Proteomes" id="UP001215151">
    <property type="component" value="Unassembled WGS sequence"/>
</dbReference>
<dbReference type="GO" id="GO:0036503">
    <property type="term" value="P:ERAD pathway"/>
    <property type="evidence" value="ECO:0007669"/>
    <property type="project" value="TreeGrafter"/>
</dbReference>
<evidence type="ECO:0000256" key="1">
    <source>
        <dbReference type="ARBA" id="ARBA00000900"/>
    </source>
</evidence>
<feature type="transmembrane region" description="Helical" evidence="15">
    <location>
        <begin position="1423"/>
        <end position="1446"/>
    </location>
</feature>
<keyword evidence="5" id="KW-0808">Transferase</keyword>
<feature type="transmembrane region" description="Helical" evidence="15">
    <location>
        <begin position="85"/>
        <end position="109"/>
    </location>
</feature>
<feature type="region of interest" description="Disordered" evidence="14">
    <location>
        <begin position="622"/>
        <end position="660"/>
    </location>
</feature>
<feature type="transmembrane region" description="Helical" evidence="15">
    <location>
        <begin position="972"/>
        <end position="1004"/>
    </location>
</feature>
<comment type="catalytic activity">
    <reaction evidence="1">
        <text>S-ubiquitinyl-[E2 ubiquitin-conjugating enzyme]-L-cysteine + [acceptor protein]-L-lysine = [E2 ubiquitin-conjugating enzyme]-L-cysteine + N(6)-ubiquitinyl-[acceptor protein]-L-lysine.</text>
        <dbReference type="EC" id="2.3.2.27"/>
    </reaction>
</comment>
<evidence type="ECO:0000313" key="18">
    <source>
        <dbReference type="EMBL" id="KAJ8496047.1"/>
    </source>
</evidence>
<feature type="transmembrane region" description="Helical" evidence="15">
    <location>
        <begin position="1024"/>
        <end position="1044"/>
    </location>
</feature>
<feature type="transmembrane region" description="Helical" evidence="15">
    <location>
        <begin position="1317"/>
        <end position="1337"/>
    </location>
</feature>